<protein>
    <submittedName>
        <fullName evidence="5">GntR family transcriptional regulator</fullName>
    </submittedName>
</protein>
<evidence type="ECO:0000313" key="6">
    <source>
        <dbReference type="Proteomes" id="UP000832011"/>
    </source>
</evidence>
<dbReference type="Gene3D" id="1.10.10.10">
    <property type="entry name" value="Winged helix-like DNA-binding domain superfamily/Winged helix DNA-binding domain"/>
    <property type="match status" value="1"/>
</dbReference>
<gene>
    <name evidence="5" type="ORF">LVJ82_11400</name>
</gene>
<sequence length="236" mass="26635">MLKEIVDNMPKATEITATRAEQVFAQLQAAIIRGELAPGSKISEQDLADTYGISRGPLREALNRLEGQKLLVRMPHVGARVVSLGKRELEELYDVRAELEGMACRLAAARMSRDELDALYAVLQTHEQDPQFQAGTAYFEQDGDYDFHYRIISASGNETLKKLLCDDLYQLVRMYRIRFSSVPKRPQTALSEHYRIVDALAAGDGELAELLMRRHIQASKRNMASHFDDAHTEDTP</sequence>
<dbReference type="CDD" id="cd07377">
    <property type="entry name" value="WHTH_GntR"/>
    <property type="match status" value="1"/>
</dbReference>
<reference evidence="5 6" key="1">
    <citation type="journal article" date="2022" name="Res Sq">
        <title>Evolution of multicellular longitudinally dividing oral cavity symbionts (Neisseriaceae).</title>
        <authorList>
            <person name="Nyongesa S."/>
            <person name="Weber P."/>
            <person name="Bernet E."/>
            <person name="Pullido F."/>
            <person name="Nieckarz M."/>
            <person name="Delaby M."/>
            <person name="Nieves C."/>
            <person name="Viehboeck T."/>
            <person name="Krause N."/>
            <person name="Rivera-Millot A."/>
            <person name="Nakamura A."/>
            <person name="Vischer N."/>
            <person name="VanNieuwenhze M."/>
            <person name="Brun Y."/>
            <person name="Cava F."/>
            <person name="Bulgheresi S."/>
            <person name="Veyrier F."/>
        </authorList>
    </citation>
    <scope>NUCLEOTIDE SEQUENCE [LARGE SCALE GENOMIC DNA]</scope>
    <source>
        <strain evidence="5 6">SN4</strain>
    </source>
</reference>
<dbReference type="SUPFAM" id="SSF48008">
    <property type="entry name" value="GntR ligand-binding domain-like"/>
    <property type="match status" value="1"/>
</dbReference>
<dbReference type="SMART" id="SM00345">
    <property type="entry name" value="HTH_GNTR"/>
    <property type="match status" value="1"/>
</dbReference>
<accession>A0ABY4DXV2</accession>
<evidence type="ECO:0000256" key="3">
    <source>
        <dbReference type="ARBA" id="ARBA00023163"/>
    </source>
</evidence>
<dbReference type="InterPro" id="IPR008920">
    <property type="entry name" value="TF_FadR/GntR_C"/>
</dbReference>
<keyword evidence="2" id="KW-0238">DNA-binding</keyword>
<evidence type="ECO:0000256" key="2">
    <source>
        <dbReference type="ARBA" id="ARBA00023125"/>
    </source>
</evidence>
<keyword evidence="1" id="KW-0805">Transcription regulation</keyword>
<proteinExistence type="predicted"/>
<dbReference type="SUPFAM" id="SSF46785">
    <property type="entry name" value="Winged helix' DNA-binding domain"/>
    <property type="match status" value="1"/>
</dbReference>
<dbReference type="SMART" id="SM00895">
    <property type="entry name" value="FCD"/>
    <property type="match status" value="1"/>
</dbReference>
<dbReference type="PANTHER" id="PTHR43537:SF49">
    <property type="entry name" value="TRANSCRIPTIONAL REGULATORY PROTEIN"/>
    <property type="match status" value="1"/>
</dbReference>
<dbReference type="RefSeq" id="WP_058356471.1">
    <property type="nucleotide sequence ID" value="NZ_CABKVG010000009.1"/>
</dbReference>
<organism evidence="5 6">
    <name type="scientific">Vitreoscilla massiliensis</name>
    <dbReference type="NCBI Taxonomy" id="1689272"/>
    <lineage>
        <taxon>Bacteria</taxon>
        <taxon>Pseudomonadati</taxon>
        <taxon>Pseudomonadota</taxon>
        <taxon>Betaproteobacteria</taxon>
        <taxon>Neisseriales</taxon>
        <taxon>Neisseriaceae</taxon>
        <taxon>Vitreoscilla</taxon>
    </lineage>
</organism>
<dbReference type="InterPro" id="IPR036388">
    <property type="entry name" value="WH-like_DNA-bd_sf"/>
</dbReference>
<dbReference type="PANTHER" id="PTHR43537">
    <property type="entry name" value="TRANSCRIPTIONAL REGULATOR, GNTR FAMILY"/>
    <property type="match status" value="1"/>
</dbReference>
<dbReference type="InterPro" id="IPR036390">
    <property type="entry name" value="WH_DNA-bd_sf"/>
</dbReference>
<dbReference type="PROSITE" id="PS50949">
    <property type="entry name" value="HTH_GNTR"/>
    <property type="match status" value="1"/>
</dbReference>
<evidence type="ECO:0000259" key="4">
    <source>
        <dbReference type="PROSITE" id="PS50949"/>
    </source>
</evidence>
<dbReference type="EMBL" id="CP091511">
    <property type="protein sequence ID" value="UOO88094.1"/>
    <property type="molecule type" value="Genomic_DNA"/>
</dbReference>
<dbReference type="Pfam" id="PF07729">
    <property type="entry name" value="FCD"/>
    <property type="match status" value="1"/>
</dbReference>
<evidence type="ECO:0000256" key="1">
    <source>
        <dbReference type="ARBA" id="ARBA00023015"/>
    </source>
</evidence>
<dbReference type="Proteomes" id="UP000832011">
    <property type="component" value="Chromosome"/>
</dbReference>
<feature type="domain" description="HTH gntR-type" evidence="4">
    <location>
        <begin position="17"/>
        <end position="84"/>
    </location>
</feature>
<keyword evidence="6" id="KW-1185">Reference proteome</keyword>
<keyword evidence="3" id="KW-0804">Transcription</keyword>
<evidence type="ECO:0000313" key="5">
    <source>
        <dbReference type="EMBL" id="UOO88094.1"/>
    </source>
</evidence>
<dbReference type="InterPro" id="IPR011711">
    <property type="entry name" value="GntR_C"/>
</dbReference>
<dbReference type="Gene3D" id="1.20.120.530">
    <property type="entry name" value="GntR ligand-binding domain-like"/>
    <property type="match status" value="1"/>
</dbReference>
<name>A0ABY4DXV2_9NEIS</name>
<dbReference type="InterPro" id="IPR000524">
    <property type="entry name" value="Tscrpt_reg_HTH_GntR"/>
</dbReference>
<dbReference type="Pfam" id="PF00392">
    <property type="entry name" value="GntR"/>
    <property type="match status" value="1"/>
</dbReference>